<dbReference type="GO" id="GO:0003677">
    <property type="term" value="F:DNA binding"/>
    <property type="evidence" value="ECO:0007669"/>
    <property type="project" value="UniProtKB-KW"/>
</dbReference>
<dbReference type="InterPro" id="IPR044946">
    <property type="entry name" value="Restrct_endonuc_typeI_TRD_sf"/>
</dbReference>
<evidence type="ECO:0000256" key="1">
    <source>
        <dbReference type="ARBA" id="ARBA00010923"/>
    </source>
</evidence>
<gene>
    <name evidence="5" type="ORF">KJ970_19635</name>
</gene>
<dbReference type="Pfam" id="PF01420">
    <property type="entry name" value="Methylase_S"/>
    <property type="match status" value="2"/>
</dbReference>
<dbReference type="InterPro" id="IPR052021">
    <property type="entry name" value="Type-I_RS_S_subunit"/>
</dbReference>
<keyword evidence="5" id="KW-0378">Hydrolase</keyword>
<dbReference type="Gene3D" id="3.90.220.20">
    <property type="entry name" value="DNA methylase specificity domains"/>
    <property type="match status" value="2"/>
</dbReference>
<sequence>MEVKAGYKQTEVGVIPKDWEIKLLPDICRFRGGKAHEQHISDFGRFVCVNSKFISTNGCVRKYSTVNFCCAKRNDVLMVMSDLPNGKALAKAFLADQDNLYAVNQRVCALTPYRDCPKYLFYVLNRNPYFLGFDDGVNQTHLLNPVFQKCLLSLPPTKAEQEAIAEALSDANALIESLDQLLAKKRHIKQGAMQELLTGKKRLPGFSGEWEVKRLGEILTVCHGKSQSDVEATDGQYPILASGGEIGRANRFLYDKPSVLIGRKGTIDQPQYMDTPFWTVDTLFYSVVHEPNHAKFMFYRFCLIDWKQHNEASGVPSLNARTIEKIEISSPAPDEQSAIAAILSDMDVSIGALEAKLSKTRQLKQGMMQELLTGRIRLV</sequence>
<dbReference type="Proteomes" id="UP000777784">
    <property type="component" value="Unassembled WGS sequence"/>
</dbReference>
<protein>
    <submittedName>
        <fullName evidence="5">Restriction endonuclease subunit S</fullName>
        <ecNumber evidence="5">3.1.21.-</ecNumber>
    </submittedName>
</protein>
<dbReference type="GO" id="GO:0004519">
    <property type="term" value="F:endonuclease activity"/>
    <property type="evidence" value="ECO:0007669"/>
    <property type="project" value="UniProtKB-KW"/>
</dbReference>
<evidence type="ECO:0000256" key="3">
    <source>
        <dbReference type="ARBA" id="ARBA00023125"/>
    </source>
</evidence>
<feature type="domain" description="Type I restriction modification DNA specificity" evidence="4">
    <location>
        <begin position="209"/>
        <end position="356"/>
    </location>
</feature>
<organism evidence="5 6">
    <name type="scientific">Eiseniibacteriota bacterium</name>
    <dbReference type="NCBI Taxonomy" id="2212470"/>
    <lineage>
        <taxon>Bacteria</taxon>
        <taxon>Candidatus Eiseniibacteriota</taxon>
    </lineage>
</organism>
<keyword evidence="5" id="KW-0255">Endonuclease</keyword>
<proteinExistence type="inferred from homology"/>
<evidence type="ECO:0000313" key="6">
    <source>
        <dbReference type="Proteomes" id="UP000777784"/>
    </source>
</evidence>
<evidence type="ECO:0000313" key="5">
    <source>
        <dbReference type="EMBL" id="MBU2693135.1"/>
    </source>
</evidence>
<dbReference type="GO" id="GO:0016787">
    <property type="term" value="F:hydrolase activity"/>
    <property type="evidence" value="ECO:0007669"/>
    <property type="project" value="UniProtKB-KW"/>
</dbReference>
<dbReference type="CDD" id="cd17288">
    <property type="entry name" value="RMtype1_S_LlaAI06ORF1089P_TRD1-CR1_like"/>
    <property type="match status" value="1"/>
</dbReference>
<keyword evidence="2" id="KW-0680">Restriction system</keyword>
<keyword evidence="3" id="KW-0238">DNA-binding</keyword>
<dbReference type="EMBL" id="JAHJDP010000115">
    <property type="protein sequence ID" value="MBU2693135.1"/>
    <property type="molecule type" value="Genomic_DNA"/>
</dbReference>
<dbReference type="SUPFAM" id="SSF116734">
    <property type="entry name" value="DNA methylase specificity domain"/>
    <property type="match status" value="2"/>
</dbReference>
<dbReference type="Gene3D" id="1.10.287.1120">
    <property type="entry name" value="Bipartite methylase S protein"/>
    <property type="match status" value="1"/>
</dbReference>
<keyword evidence="5" id="KW-0540">Nuclease</keyword>
<accession>A0A948RYE6</accession>
<dbReference type="InterPro" id="IPR000055">
    <property type="entry name" value="Restrct_endonuc_typeI_TRD"/>
</dbReference>
<dbReference type="EC" id="3.1.21.-" evidence="5"/>
<name>A0A948RYE6_UNCEI</name>
<feature type="domain" description="Type I restriction modification DNA specificity" evidence="4">
    <location>
        <begin position="16"/>
        <end position="181"/>
    </location>
</feature>
<evidence type="ECO:0000259" key="4">
    <source>
        <dbReference type="Pfam" id="PF01420"/>
    </source>
</evidence>
<evidence type="ECO:0000256" key="2">
    <source>
        <dbReference type="ARBA" id="ARBA00022747"/>
    </source>
</evidence>
<comment type="caution">
    <text evidence="5">The sequence shown here is derived from an EMBL/GenBank/DDBJ whole genome shotgun (WGS) entry which is preliminary data.</text>
</comment>
<dbReference type="AlphaFoldDB" id="A0A948RYE6"/>
<reference evidence="5" key="1">
    <citation type="submission" date="2021-05" db="EMBL/GenBank/DDBJ databases">
        <title>Energy efficiency and biological interactions define the core microbiome of deep oligotrophic groundwater.</title>
        <authorList>
            <person name="Mehrshad M."/>
            <person name="Lopez-Fernandez M."/>
            <person name="Bell E."/>
            <person name="Bernier-Latmani R."/>
            <person name="Bertilsson S."/>
            <person name="Dopson M."/>
        </authorList>
    </citation>
    <scope>NUCLEOTIDE SEQUENCE</scope>
    <source>
        <strain evidence="5">Modern_marine.mb.64</strain>
    </source>
</reference>
<dbReference type="PANTHER" id="PTHR30408:SF12">
    <property type="entry name" value="TYPE I RESTRICTION ENZYME MJAVIII SPECIFICITY SUBUNIT"/>
    <property type="match status" value="1"/>
</dbReference>
<comment type="similarity">
    <text evidence="1">Belongs to the type-I restriction system S methylase family.</text>
</comment>
<dbReference type="PANTHER" id="PTHR30408">
    <property type="entry name" value="TYPE-1 RESTRICTION ENZYME ECOKI SPECIFICITY PROTEIN"/>
    <property type="match status" value="1"/>
</dbReference>
<dbReference type="GO" id="GO:0009307">
    <property type="term" value="P:DNA restriction-modification system"/>
    <property type="evidence" value="ECO:0007669"/>
    <property type="project" value="UniProtKB-KW"/>
</dbReference>